<keyword evidence="1" id="KW-1133">Transmembrane helix</keyword>
<organism evidence="2 3">
    <name type="scientific">Candidatus Roizmanbacteria bacterium RIFCSPHIGHO2_01_FULL_39_12b</name>
    <dbReference type="NCBI Taxonomy" id="1802030"/>
    <lineage>
        <taxon>Bacteria</taxon>
        <taxon>Candidatus Roizmaniibacteriota</taxon>
    </lineage>
</organism>
<gene>
    <name evidence="2" type="ORF">A2690_00175</name>
</gene>
<evidence type="ECO:0008006" key="4">
    <source>
        <dbReference type="Google" id="ProtNLM"/>
    </source>
</evidence>
<evidence type="ECO:0000256" key="1">
    <source>
        <dbReference type="SAM" id="Phobius"/>
    </source>
</evidence>
<feature type="transmembrane region" description="Helical" evidence="1">
    <location>
        <begin position="155"/>
        <end position="172"/>
    </location>
</feature>
<dbReference type="EMBL" id="MFZF01000001">
    <property type="protein sequence ID" value="OGK17395.1"/>
    <property type="molecule type" value="Genomic_DNA"/>
</dbReference>
<feature type="transmembrane region" description="Helical" evidence="1">
    <location>
        <begin position="25"/>
        <end position="55"/>
    </location>
</feature>
<reference evidence="2 3" key="1">
    <citation type="journal article" date="2016" name="Nat. Commun.">
        <title>Thousands of microbial genomes shed light on interconnected biogeochemical processes in an aquifer system.</title>
        <authorList>
            <person name="Anantharaman K."/>
            <person name="Brown C.T."/>
            <person name="Hug L.A."/>
            <person name="Sharon I."/>
            <person name="Castelle C.J."/>
            <person name="Probst A.J."/>
            <person name="Thomas B.C."/>
            <person name="Singh A."/>
            <person name="Wilkins M.J."/>
            <person name="Karaoz U."/>
            <person name="Brodie E.L."/>
            <person name="Williams K.H."/>
            <person name="Hubbard S.S."/>
            <person name="Banfield J.F."/>
        </authorList>
    </citation>
    <scope>NUCLEOTIDE SEQUENCE [LARGE SCALE GENOMIC DNA]</scope>
</reference>
<dbReference type="AlphaFoldDB" id="A0A1F7GEY0"/>
<dbReference type="Pfam" id="PF05552">
    <property type="entry name" value="MS_channel_1st_1"/>
    <property type="match status" value="2"/>
</dbReference>
<evidence type="ECO:0000313" key="2">
    <source>
        <dbReference type="EMBL" id="OGK17395.1"/>
    </source>
</evidence>
<keyword evidence="1" id="KW-0812">Transmembrane</keyword>
<feature type="transmembrane region" description="Helical" evidence="1">
    <location>
        <begin position="76"/>
        <end position="97"/>
    </location>
</feature>
<dbReference type="Proteomes" id="UP000178372">
    <property type="component" value="Unassembled WGS sequence"/>
</dbReference>
<feature type="transmembrane region" description="Helical" evidence="1">
    <location>
        <begin position="109"/>
        <end position="134"/>
    </location>
</feature>
<dbReference type="InterPro" id="IPR008910">
    <property type="entry name" value="MSC_TM_helix"/>
</dbReference>
<keyword evidence="1" id="KW-0472">Membrane</keyword>
<dbReference type="Gene3D" id="1.10.287.1260">
    <property type="match status" value="1"/>
</dbReference>
<accession>A0A1F7GEY0</accession>
<evidence type="ECO:0000313" key="3">
    <source>
        <dbReference type="Proteomes" id="UP000178372"/>
    </source>
</evidence>
<feature type="transmembrane region" description="Helical" evidence="1">
    <location>
        <begin position="178"/>
        <end position="200"/>
    </location>
</feature>
<sequence length="218" mass="23698">MYVFDAMQSIVTTFFRSLVLYLPNFIGGLVILAIGLVLSQIVRSLVSTLFSVFKLDEIIKQARIGKKEQVKVWQDLLTELAGWSVVILFLVPASEVWGLTKVSDVLNNILYYIPNVLVAVVIGLIGLVIANLVADFVRHSARTVGSTSANTLSALGRYAIVFFTILIVLNQLGVAQDLIRILFTGIVAMVAIAGGLAFGLGGQNAAKDVLDEFRRSLK</sequence>
<name>A0A1F7GEY0_9BACT</name>
<proteinExistence type="predicted"/>
<comment type="caution">
    <text evidence="2">The sequence shown here is derived from an EMBL/GenBank/DDBJ whole genome shotgun (WGS) entry which is preliminary data.</text>
</comment>
<protein>
    <recommendedName>
        <fullName evidence="4">Small-conductance mechanosensitive ion channel</fullName>
    </recommendedName>
</protein>